<dbReference type="InterPro" id="IPR011011">
    <property type="entry name" value="Znf_FYVE_PHD"/>
</dbReference>
<reference evidence="7 8" key="1">
    <citation type="submission" date="2016-07" db="EMBL/GenBank/DDBJ databases">
        <title>Pervasive Adenine N6-methylation of Active Genes in Fungi.</title>
        <authorList>
            <consortium name="DOE Joint Genome Institute"/>
            <person name="Mondo S.J."/>
            <person name="Dannebaum R.O."/>
            <person name="Kuo R.C."/>
            <person name="Labutti K."/>
            <person name="Haridas S."/>
            <person name="Kuo A."/>
            <person name="Salamov A."/>
            <person name="Ahrendt S.R."/>
            <person name="Lipzen A."/>
            <person name="Sullivan W."/>
            <person name="Andreopoulos W.B."/>
            <person name="Clum A."/>
            <person name="Lindquist E."/>
            <person name="Daum C."/>
            <person name="Ramamoorthy G.K."/>
            <person name="Gryganskyi A."/>
            <person name="Culley D."/>
            <person name="Magnuson J.K."/>
            <person name="James T.Y."/>
            <person name="O'Malley M.A."/>
            <person name="Stajich J.E."/>
            <person name="Spatafora J.W."/>
            <person name="Visel A."/>
            <person name="Grigoriev I.V."/>
        </authorList>
    </citation>
    <scope>NUCLEOTIDE SEQUENCE [LARGE SCALE GENOMIC DNA]</scope>
    <source>
        <strain evidence="7 8">CBS 931.73</strain>
    </source>
</reference>
<accession>A0A1Y1XPR1</accession>
<organism evidence="7 8">
    <name type="scientific">Basidiobolus meristosporus CBS 931.73</name>
    <dbReference type="NCBI Taxonomy" id="1314790"/>
    <lineage>
        <taxon>Eukaryota</taxon>
        <taxon>Fungi</taxon>
        <taxon>Fungi incertae sedis</taxon>
        <taxon>Zoopagomycota</taxon>
        <taxon>Entomophthoromycotina</taxon>
        <taxon>Basidiobolomycetes</taxon>
        <taxon>Basidiobolales</taxon>
        <taxon>Basidiobolaceae</taxon>
        <taxon>Basidiobolus</taxon>
    </lineage>
</organism>
<dbReference type="AlphaFoldDB" id="A0A1Y1XPR1"/>
<protein>
    <recommendedName>
        <fullName evidence="6">PHD-type domain-containing protein</fullName>
    </recommendedName>
</protein>
<dbReference type="InterPro" id="IPR050701">
    <property type="entry name" value="Histone_Mod_Regulator"/>
</dbReference>
<keyword evidence="2 4" id="KW-0863">Zinc-finger</keyword>
<evidence type="ECO:0000256" key="1">
    <source>
        <dbReference type="ARBA" id="ARBA00022723"/>
    </source>
</evidence>
<dbReference type="PROSITE" id="PS01359">
    <property type="entry name" value="ZF_PHD_1"/>
    <property type="match status" value="1"/>
</dbReference>
<name>A0A1Y1XPR1_9FUNG</name>
<dbReference type="InterPro" id="IPR013083">
    <property type="entry name" value="Znf_RING/FYVE/PHD"/>
</dbReference>
<gene>
    <name evidence="7" type="ORF">K493DRAFT_359815</name>
</gene>
<comment type="caution">
    <text evidence="7">The sequence shown here is derived from an EMBL/GenBank/DDBJ whole genome shotgun (WGS) entry which is preliminary data.</text>
</comment>
<dbReference type="Pfam" id="PF13831">
    <property type="entry name" value="PHD_2"/>
    <property type="match status" value="1"/>
</dbReference>
<dbReference type="SUPFAM" id="SSF57903">
    <property type="entry name" value="FYVE/PHD zinc finger"/>
    <property type="match status" value="1"/>
</dbReference>
<dbReference type="PROSITE" id="PS50016">
    <property type="entry name" value="ZF_PHD_2"/>
    <property type="match status" value="1"/>
</dbReference>
<evidence type="ECO:0000256" key="2">
    <source>
        <dbReference type="ARBA" id="ARBA00022771"/>
    </source>
</evidence>
<evidence type="ECO:0000256" key="5">
    <source>
        <dbReference type="SAM" id="Coils"/>
    </source>
</evidence>
<dbReference type="Proteomes" id="UP000193498">
    <property type="component" value="Unassembled WGS sequence"/>
</dbReference>
<evidence type="ECO:0000313" key="7">
    <source>
        <dbReference type="EMBL" id="ORX87740.1"/>
    </source>
</evidence>
<sequence length="172" mass="18953">MSGIVDSAGTNVPAVSINNQSVLDPARPPEGVEPKWLSFLTDWALMQPDNCCICLDTGSNEGNELLYCASPTCDVCVHEECYGLEGDSVKEIPWFCDRCKSPNSLEIMDRAKTRIQNKYASLEQENRGLNMLLNEIRDALTALYDTGGLEKEIVVVTTSKLYLFVKDVPEGG</sequence>
<dbReference type="PANTHER" id="PTHR13793:SF107">
    <property type="entry name" value="BROMODOMAIN-CONTAINING PROTEIN HOMOLOG"/>
    <property type="match status" value="1"/>
</dbReference>
<proteinExistence type="predicted"/>
<keyword evidence="3" id="KW-0862">Zinc</keyword>
<dbReference type="Gene3D" id="3.30.40.10">
    <property type="entry name" value="Zinc/RING finger domain, C3HC4 (zinc finger)"/>
    <property type="match status" value="1"/>
</dbReference>
<dbReference type="EMBL" id="MCFE01000548">
    <property type="protein sequence ID" value="ORX87740.1"/>
    <property type="molecule type" value="Genomic_DNA"/>
</dbReference>
<dbReference type="PANTHER" id="PTHR13793">
    <property type="entry name" value="PHD FINGER PROTEINS"/>
    <property type="match status" value="1"/>
</dbReference>
<keyword evidence="1" id="KW-0479">Metal-binding</keyword>
<dbReference type="STRING" id="1314790.A0A1Y1XPR1"/>
<evidence type="ECO:0000313" key="8">
    <source>
        <dbReference type="Proteomes" id="UP000193498"/>
    </source>
</evidence>
<feature type="coiled-coil region" evidence="5">
    <location>
        <begin position="105"/>
        <end position="139"/>
    </location>
</feature>
<dbReference type="InterPro" id="IPR019787">
    <property type="entry name" value="Znf_PHD-finger"/>
</dbReference>
<dbReference type="InterPro" id="IPR019786">
    <property type="entry name" value="Zinc_finger_PHD-type_CS"/>
</dbReference>
<dbReference type="InParanoid" id="A0A1Y1XPR1"/>
<dbReference type="GO" id="GO:0008270">
    <property type="term" value="F:zinc ion binding"/>
    <property type="evidence" value="ECO:0007669"/>
    <property type="project" value="UniProtKB-KW"/>
</dbReference>
<keyword evidence="5" id="KW-0175">Coiled coil</keyword>
<dbReference type="InterPro" id="IPR001965">
    <property type="entry name" value="Znf_PHD"/>
</dbReference>
<dbReference type="OrthoDB" id="20839at2759"/>
<dbReference type="GO" id="GO:0006357">
    <property type="term" value="P:regulation of transcription by RNA polymerase II"/>
    <property type="evidence" value="ECO:0007669"/>
    <property type="project" value="TreeGrafter"/>
</dbReference>
<evidence type="ECO:0000256" key="4">
    <source>
        <dbReference type="PROSITE-ProRule" id="PRU00146"/>
    </source>
</evidence>
<evidence type="ECO:0000259" key="6">
    <source>
        <dbReference type="PROSITE" id="PS50016"/>
    </source>
</evidence>
<evidence type="ECO:0000256" key="3">
    <source>
        <dbReference type="ARBA" id="ARBA00022833"/>
    </source>
</evidence>
<dbReference type="SMART" id="SM00249">
    <property type="entry name" value="PHD"/>
    <property type="match status" value="1"/>
</dbReference>
<keyword evidence="8" id="KW-1185">Reference proteome</keyword>
<feature type="domain" description="PHD-type" evidence="6">
    <location>
        <begin position="48"/>
        <end position="102"/>
    </location>
</feature>